<evidence type="ECO:0008006" key="3">
    <source>
        <dbReference type="Google" id="ProtNLM"/>
    </source>
</evidence>
<organism evidence="1 2">
    <name type="scientific">Thioclava sediminum</name>
    <dbReference type="NCBI Taxonomy" id="1915319"/>
    <lineage>
        <taxon>Bacteria</taxon>
        <taxon>Pseudomonadati</taxon>
        <taxon>Pseudomonadota</taxon>
        <taxon>Alphaproteobacteria</taxon>
        <taxon>Rhodobacterales</taxon>
        <taxon>Paracoccaceae</taxon>
        <taxon>Thioclava</taxon>
    </lineage>
</organism>
<evidence type="ECO:0000313" key="1">
    <source>
        <dbReference type="EMBL" id="OOY26166.1"/>
    </source>
</evidence>
<name>A0ABX3N2R4_9RHOB</name>
<reference evidence="1 2" key="1">
    <citation type="submission" date="2016-11" db="EMBL/GenBank/DDBJ databases">
        <title>A multilocus sequence analysis scheme for characterization of bacteria in the genus Thioclava.</title>
        <authorList>
            <person name="Liu Y."/>
            <person name="Shao Z."/>
        </authorList>
    </citation>
    <scope>NUCLEOTIDE SEQUENCE [LARGE SCALE GENOMIC DNA]</scope>
    <source>
        <strain evidence="1 2">TAW-CT134</strain>
    </source>
</reference>
<dbReference type="Proteomes" id="UP000190787">
    <property type="component" value="Unassembled WGS sequence"/>
</dbReference>
<proteinExistence type="predicted"/>
<comment type="caution">
    <text evidence="1">The sequence shown here is derived from an EMBL/GenBank/DDBJ whole genome shotgun (WGS) entry which is preliminary data.</text>
</comment>
<keyword evidence="2" id="KW-1185">Reference proteome</keyword>
<gene>
    <name evidence="1" type="ORF">BMI91_00105</name>
</gene>
<dbReference type="EMBL" id="MPZV01000001">
    <property type="protein sequence ID" value="OOY26166.1"/>
    <property type="molecule type" value="Genomic_DNA"/>
</dbReference>
<sequence length="77" mass="9087">MARKLYTTEELAARFRCTPRCISDWIRKGCPTEQGRVMLPARKLGRRWFSTEEDVLLFELRSRPSDDGRPDIELDDE</sequence>
<dbReference type="Gene3D" id="1.10.10.10">
    <property type="entry name" value="Winged helix-like DNA-binding domain superfamily/Winged helix DNA-binding domain"/>
    <property type="match status" value="1"/>
</dbReference>
<protein>
    <recommendedName>
        <fullName evidence="3">DNA-binding protein</fullName>
    </recommendedName>
</protein>
<evidence type="ECO:0000313" key="2">
    <source>
        <dbReference type="Proteomes" id="UP000190787"/>
    </source>
</evidence>
<dbReference type="InterPro" id="IPR036388">
    <property type="entry name" value="WH-like_DNA-bd_sf"/>
</dbReference>
<accession>A0ABX3N2R4</accession>